<dbReference type="EMBL" id="JBHRSU010000026">
    <property type="protein sequence ID" value="MFC3100780.1"/>
    <property type="molecule type" value="Genomic_DNA"/>
</dbReference>
<protein>
    <recommendedName>
        <fullName evidence="4">Secreted protein</fullName>
    </recommendedName>
</protein>
<dbReference type="RefSeq" id="WP_336920487.1">
    <property type="nucleotide sequence ID" value="NZ_JBANRN010000018.1"/>
</dbReference>
<reference evidence="3" key="1">
    <citation type="journal article" date="2019" name="Int. J. Syst. Evol. Microbiol.">
        <title>The Global Catalogue of Microorganisms (GCM) 10K type strain sequencing project: providing services to taxonomists for standard genome sequencing and annotation.</title>
        <authorList>
            <consortium name="The Broad Institute Genomics Platform"/>
            <consortium name="The Broad Institute Genome Sequencing Center for Infectious Disease"/>
            <person name="Wu L."/>
            <person name="Ma J."/>
        </authorList>
    </citation>
    <scope>NUCLEOTIDE SEQUENCE [LARGE SCALE GENOMIC DNA]</scope>
    <source>
        <strain evidence="3">KCTC 52606</strain>
    </source>
</reference>
<name>A0ABV7EFX5_9SPHN</name>
<keyword evidence="3" id="KW-1185">Reference proteome</keyword>
<feature type="transmembrane region" description="Helical" evidence="1">
    <location>
        <begin position="45"/>
        <end position="66"/>
    </location>
</feature>
<evidence type="ECO:0000313" key="2">
    <source>
        <dbReference type="EMBL" id="MFC3100780.1"/>
    </source>
</evidence>
<keyword evidence="1" id="KW-0472">Membrane</keyword>
<evidence type="ECO:0008006" key="4">
    <source>
        <dbReference type="Google" id="ProtNLM"/>
    </source>
</evidence>
<keyword evidence="1" id="KW-1133">Transmembrane helix</keyword>
<sequence length="90" mass="9755">MIGRRVAGLFMVLVAALHCLPLLPHLLAAILHVLRVFRRVRGLRLSALLLGMLGMTGVGIGGGRALRGGGCRDGKRQRSKKYSHVIFSKI</sequence>
<evidence type="ECO:0000313" key="3">
    <source>
        <dbReference type="Proteomes" id="UP001595378"/>
    </source>
</evidence>
<comment type="caution">
    <text evidence="2">The sequence shown here is derived from an EMBL/GenBank/DDBJ whole genome shotgun (WGS) entry which is preliminary data.</text>
</comment>
<proteinExistence type="predicted"/>
<accession>A0ABV7EFX5</accession>
<dbReference type="Proteomes" id="UP001595378">
    <property type="component" value="Unassembled WGS sequence"/>
</dbReference>
<organism evidence="2 3">
    <name type="scientific">Alteraurantiacibacter lauratis</name>
    <dbReference type="NCBI Taxonomy" id="2054627"/>
    <lineage>
        <taxon>Bacteria</taxon>
        <taxon>Pseudomonadati</taxon>
        <taxon>Pseudomonadota</taxon>
        <taxon>Alphaproteobacteria</taxon>
        <taxon>Sphingomonadales</taxon>
        <taxon>Erythrobacteraceae</taxon>
        <taxon>Alteraurantiacibacter</taxon>
    </lineage>
</organism>
<evidence type="ECO:0000256" key="1">
    <source>
        <dbReference type="SAM" id="Phobius"/>
    </source>
</evidence>
<gene>
    <name evidence="2" type="ORF">ACFODK_07765</name>
</gene>
<keyword evidence="1" id="KW-0812">Transmembrane</keyword>